<dbReference type="EMBL" id="JAVIJP010000162">
    <property type="protein sequence ID" value="KAL3613221.1"/>
    <property type="molecule type" value="Genomic_DNA"/>
</dbReference>
<feature type="compositionally biased region" description="Acidic residues" evidence="1">
    <location>
        <begin position="29"/>
        <end position="57"/>
    </location>
</feature>
<protein>
    <submittedName>
        <fullName evidence="2">Uncharacterized protein</fullName>
    </submittedName>
</protein>
<gene>
    <name evidence="2" type="ORF">CASFOL_042912</name>
</gene>
<organism evidence="2 3">
    <name type="scientific">Castilleja foliolosa</name>
    <dbReference type="NCBI Taxonomy" id="1961234"/>
    <lineage>
        <taxon>Eukaryota</taxon>
        <taxon>Viridiplantae</taxon>
        <taxon>Streptophyta</taxon>
        <taxon>Embryophyta</taxon>
        <taxon>Tracheophyta</taxon>
        <taxon>Spermatophyta</taxon>
        <taxon>Magnoliopsida</taxon>
        <taxon>eudicotyledons</taxon>
        <taxon>Gunneridae</taxon>
        <taxon>Pentapetalae</taxon>
        <taxon>asterids</taxon>
        <taxon>lamiids</taxon>
        <taxon>Lamiales</taxon>
        <taxon>Orobanchaceae</taxon>
        <taxon>Pedicularideae</taxon>
        <taxon>Castillejinae</taxon>
        <taxon>Castilleja</taxon>
    </lineage>
</organism>
<evidence type="ECO:0000256" key="1">
    <source>
        <dbReference type="SAM" id="MobiDB-lite"/>
    </source>
</evidence>
<dbReference type="AlphaFoldDB" id="A0ABD3B782"/>
<accession>A0ABD3B782</accession>
<evidence type="ECO:0000313" key="2">
    <source>
        <dbReference type="EMBL" id="KAL3613221.1"/>
    </source>
</evidence>
<sequence>MGNDDGGDIYGDGEGDRQSNYMKSNIDGNADDDSNDIDMYSDSDVNTDSDGDTEEDGNVERGCVVSWLRQFRESDDEPESTSQTKTAKQKLFGDFLGCSRLEIASILPPCPLKTKGSGAGLRRLKSLKEKAIEKSNKPLRLCRKYNQKTTHDSRNCDKIKGVVNL</sequence>
<proteinExistence type="predicted"/>
<feature type="compositionally biased region" description="Acidic residues" evidence="1">
    <location>
        <begin position="1"/>
        <end position="13"/>
    </location>
</feature>
<evidence type="ECO:0000313" key="3">
    <source>
        <dbReference type="Proteomes" id="UP001632038"/>
    </source>
</evidence>
<feature type="region of interest" description="Disordered" evidence="1">
    <location>
        <begin position="1"/>
        <end position="61"/>
    </location>
</feature>
<comment type="caution">
    <text evidence="2">The sequence shown here is derived from an EMBL/GenBank/DDBJ whole genome shotgun (WGS) entry which is preliminary data.</text>
</comment>
<keyword evidence="3" id="KW-1185">Reference proteome</keyword>
<name>A0ABD3B782_9LAMI</name>
<dbReference type="Proteomes" id="UP001632038">
    <property type="component" value="Unassembled WGS sequence"/>
</dbReference>
<reference evidence="3" key="1">
    <citation type="journal article" date="2024" name="IScience">
        <title>Strigolactones Initiate the Formation of Haustorium-like Structures in Castilleja.</title>
        <authorList>
            <person name="Buerger M."/>
            <person name="Peterson D."/>
            <person name="Chory J."/>
        </authorList>
    </citation>
    <scope>NUCLEOTIDE SEQUENCE [LARGE SCALE GENOMIC DNA]</scope>
</reference>